<evidence type="ECO:0000313" key="6">
    <source>
        <dbReference type="Proteomes" id="UP000539599"/>
    </source>
</evidence>
<feature type="non-terminal residue" evidence="5">
    <location>
        <position position="276"/>
    </location>
</feature>
<evidence type="ECO:0000259" key="4">
    <source>
        <dbReference type="PROSITE" id="PS51393"/>
    </source>
</evidence>
<keyword evidence="2" id="KW-0223">Dioxygenase</keyword>
<reference evidence="5 6" key="1">
    <citation type="submission" date="2019-09" db="EMBL/GenBank/DDBJ databases">
        <title>Bird 10,000 Genomes (B10K) Project - Family phase.</title>
        <authorList>
            <person name="Zhang G."/>
        </authorList>
    </citation>
    <scope>NUCLEOTIDE SEQUENCE [LARGE SCALE GENOMIC DNA]</scope>
    <source>
        <strain evidence="5">B10K-DU-011-38</strain>
        <tissue evidence="5">Muscle</tissue>
    </source>
</reference>
<dbReference type="Pfam" id="PF00305">
    <property type="entry name" value="Lipoxygenase"/>
    <property type="match status" value="2"/>
</dbReference>
<dbReference type="GO" id="GO:0016853">
    <property type="term" value="F:isomerase activity"/>
    <property type="evidence" value="ECO:0007669"/>
    <property type="project" value="UniProtKB-KW"/>
</dbReference>
<dbReference type="Proteomes" id="UP000539599">
    <property type="component" value="Unassembled WGS sequence"/>
</dbReference>
<dbReference type="Gene3D" id="1.20.245.10">
    <property type="entry name" value="Lipoxygenase-1, Domain 5"/>
    <property type="match status" value="2"/>
</dbReference>
<name>A0A7L2HV64_SAGSE</name>
<keyword evidence="1" id="KW-0479">Metal-binding</keyword>
<evidence type="ECO:0000313" key="5">
    <source>
        <dbReference type="EMBL" id="NXR02176.1"/>
    </source>
</evidence>
<dbReference type="PROSITE" id="PS51393">
    <property type="entry name" value="LIPOXYGENASE_3"/>
    <property type="match status" value="1"/>
</dbReference>
<dbReference type="PRINTS" id="PR00087">
    <property type="entry name" value="LIPOXYGENASE"/>
</dbReference>
<dbReference type="PANTHER" id="PTHR11771">
    <property type="entry name" value="LIPOXYGENASE"/>
    <property type="match status" value="1"/>
</dbReference>
<keyword evidence="3" id="KW-0560">Oxidoreductase</keyword>
<evidence type="ECO:0000256" key="2">
    <source>
        <dbReference type="ARBA" id="ARBA00022964"/>
    </source>
</evidence>
<evidence type="ECO:0000256" key="1">
    <source>
        <dbReference type="ARBA" id="ARBA00022723"/>
    </source>
</evidence>
<evidence type="ECO:0000256" key="3">
    <source>
        <dbReference type="ARBA" id="ARBA00023002"/>
    </source>
</evidence>
<feature type="non-terminal residue" evidence="5">
    <location>
        <position position="1"/>
    </location>
</feature>
<feature type="domain" description="Lipoxygenase" evidence="4">
    <location>
        <begin position="1"/>
        <end position="276"/>
    </location>
</feature>
<dbReference type="GO" id="GO:0046872">
    <property type="term" value="F:metal ion binding"/>
    <property type="evidence" value="ECO:0007669"/>
    <property type="project" value="UniProtKB-KW"/>
</dbReference>
<accession>A0A7L2HV64</accession>
<proteinExistence type="predicted"/>
<keyword evidence="6" id="KW-1185">Reference proteome</keyword>
<sequence>QLSQTPGPTSPIFLPSDAEWDWLLAKTWVRNADFYSHQFLTHLMRTHLFGEVFAIATLRQLPSCHPLFKVRWGHGTSCSEHPWVPPPCQGSGATYEGIVLILQRGLEKVTYTSLCLPDDIRDRGMAHIPNYHYRDDGMILWESIKSFVSGIVAFYYGEDAAVSGDAELQAWVMDIFTNGFLGRTSSGIPSSLQTVAELSKFLTMVMFTCSVQHAAVNNGQYDLGAFLPNAPSSMRHPPPTVKGKAFLQHFLDTLPEVDTTANILVALILLSSRLKD</sequence>
<dbReference type="GO" id="GO:0034440">
    <property type="term" value="P:lipid oxidation"/>
    <property type="evidence" value="ECO:0007669"/>
    <property type="project" value="InterPro"/>
</dbReference>
<protein>
    <submittedName>
        <fullName evidence="5">LOXE3 isomerase</fullName>
    </submittedName>
</protein>
<dbReference type="InterPro" id="IPR000907">
    <property type="entry name" value="LipOase"/>
</dbReference>
<dbReference type="GO" id="GO:0016702">
    <property type="term" value="F:oxidoreductase activity, acting on single donors with incorporation of molecular oxygen, incorporation of two atoms of oxygen"/>
    <property type="evidence" value="ECO:0007669"/>
    <property type="project" value="InterPro"/>
</dbReference>
<dbReference type="AlphaFoldDB" id="A0A7L2HV64"/>
<dbReference type="InterPro" id="IPR013819">
    <property type="entry name" value="LipOase_C"/>
</dbReference>
<dbReference type="SUPFAM" id="SSF48484">
    <property type="entry name" value="Lipoxigenase"/>
    <property type="match status" value="1"/>
</dbReference>
<organism evidence="5 6">
    <name type="scientific">Sagittarius serpentarius</name>
    <name type="common">Secretary bird</name>
    <dbReference type="NCBI Taxonomy" id="56258"/>
    <lineage>
        <taxon>Eukaryota</taxon>
        <taxon>Metazoa</taxon>
        <taxon>Chordata</taxon>
        <taxon>Craniata</taxon>
        <taxon>Vertebrata</taxon>
        <taxon>Euteleostomi</taxon>
        <taxon>Archelosauria</taxon>
        <taxon>Archosauria</taxon>
        <taxon>Dinosauria</taxon>
        <taxon>Saurischia</taxon>
        <taxon>Theropoda</taxon>
        <taxon>Coelurosauria</taxon>
        <taxon>Aves</taxon>
        <taxon>Neognathae</taxon>
        <taxon>Neoaves</taxon>
        <taxon>Telluraves</taxon>
        <taxon>Accipitrimorphae</taxon>
        <taxon>Accipitriformes</taxon>
        <taxon>Sagittariidae</taxon>
        <taxon>Sagittarius</taxon>
    </lineage>
</organism>
<comment type="caution">
    <text evidence="5">The sequence shown here is derived from an EMBL/GenBank/DDBJ whole genome shotgun (WGS) entry which is preliminary data.</text>
</comment>
<dbReference type="InterPro" id="IPR036226">
    <property type="entry name" value="LipOase_C_sf"/>
</dbReference>
<keyword evidence="5" id="KW-0413">Isomerase</keyword>
<gene>
    <name evidence="5" type="primary">Aloxe3</name>
    <name evidence="5" type="ORF">SAGSER_R10232</name>
</gene>
<dbReference type="EMBL" id="VWYJ01025363">
    <property type="protein sequence ID" value="NXR02176.1"/>
    <property type="molecule type" value="Genomic_DNA"/>
</dbReference>